<evidence type="ECO:0000259" key="3">
    <source>
        <dbReference type="Pfam" id="PF01556"/>
    </source>
</evidence>
<dbReference type="InterPro" id="IPR036322">
    <property type="entry name" value="WD40_repeat_dom_sf"/>
</dbReference>
<proteinExistence type="predicted"/>
<dbReference type="PANTHER" id="PTHR24078">
    <property type="entry name" value="DNAJ HOMOLOG SUBFAMILY C MEMBER"/>
    <property type="match status" value="1"/>
</dbReference>
<evidence type="ECO:0000256" key="1">
    <source>
        <dbReference type="ARBA" id="ARBA00023186"/>
    </source>
</evidence>
<dbReference type="Proteomes" id="UP001145742">
    <property type="component" value="Unassembled WGS sequence"/>
</dbReference>
<protein>
    <recommendedName>
        <fullName evidence="3">Chaperone DnaJ C-terminal domain-containing protein</fullName>
    </recommendedName>
</protein>
<keyword evidence="1" id="KW-0143">Chaperone</keyword>
<name>A0ABQ9DH08_9PASS</name>
<dbReference type="EMBL" id="WHWB01033637">
    <property type="protein sequence ID" value="KAJ7418528.1"/>
    <property type="molecule type" value="Genomic_DNA"/>
</dbReference>
<accession>A0ABQ9DH08</accession>
<dbReference type="PANTHER" id="PTHR24078:SF519">
    <property type="entry name" value="DNAJ HOMOLOG SUBFAMILY B MEMBER 13"/>
    <property type="match status" value="1"/>
</dbReference>
<dbReference type="SMART" id="SM00320">
    <property type="entry name" value="WD40"/>
    <property type="match status" value="3"/>
</dbReference>
<dbReference type="InterPro" id="IPR001680">
    <property type="entry name" value="WD40_rpt"/>
</dbReference>
<dbReference type="Pfam" id="PF01556">
    <property type="entry name" value="DnaJ_C"/>
    <property type="match status" value="1"/>
</dbReference>
<dbReference type="PROSITE" id="PS50082">
    <property type="entry name" value="WD_REPEATS_2"/>
    <property type="match status" value="1"/>
</dbReference>
<keyword evidence="2" id="KW-0853">WD repeat</keyword>
<dbReference type="Pfam" id="PF00400">
    <property type="entry name" value="WD40"/>
    <property type="match status" value="2"/>
</dbReference>
<feature type="domain" description="Chaperone DnaJ C-terminal" evidence="3">
    <location>
        <begin position="279"/>
        <end position="435"/>
    </location>
</feature>
<organism evidence="4 5">
    <name type="scientific">Willisornis vidua</name>
    <name type="common">Xingu scale-backed antbird</name>
    <dbReference type="NCBI Taxonomy" id="1566151"/>
    <lineage>
        <taxon>Eukaryota</taxon>
        <taxon>Metazoa</taxon>
        <taxon>Chordata</taxon>
        <taxon>Craniata</taxon>
        <taxon>Vertebrata</taxon>
        <taxon>Euteleostomi</taxon>
        <taxon>Archelosauria</taxon>
        <taxon>Archosauria</taxon>
        <taxon>Dinosauria</taxon>
        <taxon>Saurischia</taxon>
        <taxon>Theropoda</taxon>
        <taxon>Coelurosauria</taxon>
        <taxon>Aves</taxon>
        <taxon>Neognathae</taxon>
        <taxon>Neoaves</taxon>
        <taxon>Telluraves</taxon>
        <taxon>Australaves</taxon>
        <taxon>Passeriformes</taxon>
        <taxon>Thamnophilidae</taxon>
        <taxon>Willisornis</taxon>
    </lineage>
</organism>
<dbReference type="Gene3D" id="2.130.10.10">
    <property type="entry name" value="YVTN repeat-like/Quinoprotein amine dehydrogenase"/>
    <property type="match status" value="2"/>
</dbReference>
<comment type="caution">
    <text evidence="4">The sequence shown here is derived from an EMBL/GenBank/DDBJ whole genome shotgun (WGS) entry which is preliminary data.</text>
</comment>
<feature type="repeat" description="WD" evidence="2">
    <location>
        <begin position="40"/>
        <end position="81"/>
    </location>
</feature>
<reference evidence="4" key="1">
    <citation type="submission" date="2019-10" db="EMBL/GenBank/DDBJ databases">
        <authorList>
            <person name="Soares A.E.R."/>
            <person name="Aleixo A."/>
            <person name="Schneider P."/>
            <person name="Miyaki C.Y."/>
            <person name="Schneider M.P."/>
            <person name="Mello C."/>
            <person name="Vasconcelos A.T.R."/>
        </authorList>
    </citation>
    <scope>NUCLEOTIDE SEQUENCE</scope>
    <source>
        <tissue evidence="4">Muscle</tissue>
    </source>
</reference>
<dbReference type="InterPro" id="IPR015943">
    <property type="entry name" value="WD40/YVTN_repeat-like_dom_sf"/>
</dbReference>
<dbReference type="SUPFAM" id="SSF50978">
    <property type="entry name" value="WD40 repeat-like"/>
    <property type="match status" value="1"/>
</dbReference>
<evidence type="ECO:0000313" key="5">
    <source>
        <dbReference type="Proteomes" id="UP001145742"/>
    </source>
</evidence>
<dbReference type="Gene3D" id="2.60.260.20">
    <property type="entry name" value="Urease metallochaperone UreE, N-terminal domain"/>
    <property type="match status" value="2"/>
</dbReference>
<dbReference type="InterPro" id="IPR051339">
    <property type="entry name" value="DnaJ_subfamily_B"/>
</dbReference>
<evidence type="ECO:0000256" key="2">
    <source>
        <dbReference type="PROSITE-ProRule" id="PRU00221"/>
    </source>
</evidence>
<evidence type="ECO:0000313" key="4">
    <source>
        <dbReference type="EMBL" id="KAJ7418528.1"/>
    </source>
</evidence>
<keyword evidence="5" id="KW-1185">Reference proteome</keyword>
<dbReference type="SUPFAM" id="SSF49493">
    <property type="entry name" value="HSP40/DnaJ peptide-binding domain"/>
    <property type="match status" value="2"/>
</dbReference>
<dbReference type="InterPro" id="IPR002939">
    <property type="entry name" value="DnaJ_C"/>
</dbReference>
<dbReference type="CDD" id="cd10747">
    <property type="entry name" value="DnaJ_C"/>
    <property type="match status" value="1"/>
</dbReference>
<gene>
    <name evidence="4" type="ORF">WISP_58477</name>
</gene>
<sequence length="455" mass="49496">MIQSNQPEGVHLLIKQKSILISCPHENVSTKFLAPYTTFPRIHQKSVTCLDISSGGGLGVSTSTDGTMKIWQAANGEIRGLCFHAGILDTAIVDRGRNVLSCSRDGTARLWDCGKSACLGVIADCGCPINGIAVGTANDSLNLGSPETPPSEREVGTEGKILLLAREDGKLQGVGLQSRQPLFLFVGSDAFNCCTFLSSTSVLAGTQDGNIYQLDVRNTNTPIQVIHRSGAPVLSLLPYRDGFIASQEFFAEDGSEVLPPFGGPRGRGALRKDPPVIRDLYVSLEDLFHGCTKKIKISRRVMNEDGLTSTIRDKILTIDVQPGWKRGTRVTFEKEGDQGPNVIPADIIFVVQEKLHPRFKRADNNLIYVASIPLGKALTGCTLDVWTLDGRLLNIPINDIVDPKYCKVVPGEGMPLLQDPQCKGDLLIYFDISFPKSLSPETKTVLKNVLLPEER</sequence>
<dbReference type="InterPro" id="IPR008971">
    <property type="entry name" value="HSP40/DnaJ_pept-bd"/>
</dbReference>